<dbReference type="SMART" id="SM00147">
    <property type="entry name" value="RasGEF"/>
    <property type="match status" value="1"/>
</dbReference>
<dbReference type="Pfam" id="PF00618">
    <property type="entry name" value="RasGEF_N"/>
    <property type="match status" value="1"/>
</dbReference>
<dbReference type="PANTHER" id="PTHR23113:SF366">
    <property type="entry name" value="RAS GUANINE NUCLEOTIDE EXCHANGE FACTOR R"/>
    <property type="match status" value="1"/>
</dbReference>
<dbReference type="Pfam" id="PF00617">
    <property type="entry name" value="RasGEF"/>
    <property type="match status" value="1"/>
</dbReference>
<dbReference type="PROSITE" id="PS50212">
    <property type="entry name" value="RASGEF_NTER"/>
    <property type="match status" value="1"/>
</dbReference>
<feature type="region of interest" description="Disordered" evidence="4">
    <location>
        <begin position="333"/>
        <end position="352"/>
    </location>
</feature>
<evidence type="ECO:0000259" key="6">
    <source>
        <dbReference type="PROSITE" id="PS50212"/>
    </source>
</evidence>
<dbReference type="CDD" id="cd06224">
    <property type="entry name" value="REM"/>
    <property type="match status" value="1"/>
</dbReference>
<dbReference type="Gene3D" id="1.10.840.10">
    <property type="entry name" value="Ras guanine-nucleotide exchange factors catalytic domain"/>
    <property type="match status" value="1"/>
</dbReference>
<dbReference type="GO" id="GO:0005996">
    <property type="term" value="P:monosaccharide metabolic process"/>
    <property type="evidence" value="ECO:0007669"/>
    <property type="project" value="InterPro"/>
</dbReference>
<dbReference type="GO" id="GO:0007265">
    <property type="term" value="P:Ras protein signal transduction"/>
    <property type="evidence" value="ECO:0007669"/>
    <property type="project" value="TreeGrafter"/>
</dbReference>
<dbReference type="SUPFAM" id="SSF48366">
    <property type="entry name" value="Ras GEF"/>
    <property type="match status" value="1"/>
</dbReference>
<dbReference type="STRING" id="1890364.A0A2P6N6S4"/>
<dbReference type="CDD" id="cd00155">
    <property type="entry name" value="RasGEF"/>
    <property type="match status" value="1"/>
</dbReference>
<dbReference type="SMART" id="SM00229">
    <property type="entry name" value="RasGEFN"/>
    <property type="match status" value="1"/>
</dbReference>
<dbReference type="InParanoid" id="A0A2P6N6S4"/>
<keyword evidence="1 3" id="KW-0344">Guanine-nucleotide releasing factor</keyword>
<dbReference type="PANTHER" id="PTHR23113">
    <property type="entry name" value="GUANINE NUCLEOTIDE EXCHANGE FACTOR"/>
    <property type="match status" value="1"/>
</dbReference>
<dbReference type="InterPro" id="IPR036964">
    <property type="entry name" value="RASGEF_cat_dom_sf"/>
</dbReference>
<evidence type="ECO:0000313" key="7">
    <source>
        <dbReference type="EMBL" id="PRP79654.1"/>
    </source>
</evidence>
<dbReference type="Gene3D" id="1.20.870.10">
    <property type="entry name" value="Son of sevenless (SoS) protein Chain: S domain 1"/>
    <property type="match status" value="1"/>
</dbReference>
<gene>
    <name evidence="7" type="ORF">PROFUN_10554</name>
</gene>
<dbReference type="FunCoup" id="A0A2P6N6S4">
    <property type="interactions" value="50"/>
</dbReference>
<feature type="compositionally biased region" description="Basic and acidic residues" evidence="4">
    <location>
        <begin position="588"/>
        <end position="604"/>
    </location>
</feature>
<dbReference type="Proteomes" id="UP000241769">
    <property type="component" value="Unassembled WGS sequence"/>
</dbReference>
<dbReference type="InterPro" id="IPR008937">
    <property type="entry name" value="Ras-like_GEF"/>
</dbReference>
<reference evidence="7 8" key="1">
    <citation type="journal article" date="2018" name="Genome Biol. Evol.">
        <title>Multiple Roots of Fruiting Body Formation in Amoebozoa.</title>
        <authorList>
            <person name="Hillmann F."/>
            <person name="Forbes G."/>
            <person name="Novohradska S."/>
            <person name="Ferling I."/>
            <person name="Riege K."/>
            <person name="Groth M."/>
            <person name="Westermann M."/>
            <person name="Marz M."/>
            <person name="Spaller T."/>
            <person name="Winckler T."/>
            <person name="Schaap P."/>
            <person name="Glockner G."/>
        </authorList>
    </citation>
    <scope>NUCLEOTIDE SEQUENCE [LARGE SCALE GENOMIC DNA]</scope>
    <source>
        <strain evidence="7 8">Jena</strain>
    </source>
</reference>
<feature type="compositionally biased region" description="Basic and acidic residues" evidence="4">
    <location>
        <begin position="634"/>
        <end position="679"/>
    </location>
</feature>
<dbReference type="GO" id="GO:0048029">
    <property type="term" value="F:monosaccharide binding"/>
    <property type="evidence" value="ECO:0007669"/>
    <property type="project" value="InterPro"/>
</dbReference>
<feature type="region of interest" description="Disordered" evidence="4">
    <location>
        <begin position="588"/>
        <end position="718"/>
    </location>
</feature>
<organism evidence="7 8">
    <name type="scientific">Planoprotostelium fungivorum</name>
    <dbReference type="NCBI Taxonomy" id="1890364"/>
    <lineage>
        <taxon>Eukaryota</taxon>
        <taxon>Amoebozoa</taxon>
        <taxon>Evosea</taxon>
        <taxon>Variosea</taxon>
        <taxon>Cavosteliida</taxon>
        <taxon>Cavosteliaceae</taxon>
        <taxon>Planoprotostelium</taxon>
    </lineage>
</organism>
<dbReference type="PROSITE" id="PS50009">
    <property type="entry name" value="RASGEF_CAT"/>
    <property type="match status" value="1"/>
</dbReference>
<dbReference type="InterPro" id="IPR023578">
    <property type="entry name" value="Ras_GEF_dom_sf"/>
</dbReference>
<feature type="compositionally biased region" description="Low complexity" evidence="4">
    <location>
        <begin position="343"/>
        <end position="352"/>
    </location>
</feature>
<dbReference type="InterPro" id="IPR000651">
    <property type="entry name" value="Ras-like_Gua-exchang_fac_N"/>
</dbReference>
<dbReference type="GO" id="GO:0005085">
    <property type="term" value="F:guanyl-nucleotide exchange factor activity"/>
    <property type="evidence" value="ECO:0007669"/>
    <property type="project" value="UniProtKB-KW"/>
</dbReference>
<dbReference type="Pfam" id="PF05025">
    <property type="entry name" value="RbsD_FucU"/>
    <property type="match status" value="1"/>
</dbReference>
<evidence type="ECO:0000256" key="1">
    <source>
        <dbReference type="ARBA" id="ARBA00022658"/>
    </source>
</evidence>
<evidence type="ECO:0000256" key="2">
    <source>
        <dbReference type="ARBA" id="ARBA00023235"/>
    </source>
</evidence>
<dbReference type="Gene3D" id="3.40.1650.10">
    <property type="entry name" value="RbsD-like domain"/>
    <property type="match status" value="1"/>
</dbReference>
<protein>
    <submittedName>
        <fullName evidence="7">Uncharacterized protein</fullName>
    </submittedName>
</protein>
<dbReference type="EMBL" id="MDYQ01000176">
    <property type="protein sequence ID" value="PRP79654.1"/>
    <property type="molecule type" value="Genomic_DNA"/>
</dbReference>
<dbReference type="InterPro" id="IPR001895">
    <property type="entry name" value="RASGEF_cat_dom"/>
</dbReference>
<evidence type="ECO:0000259" key="5">
    <source>
        <dbReference type="PROSITE" id="PS50009"/>
    </source>
</evidence>
<dbReference type="OrthoDB" id="16782at2759"/>
<evidence type="ECO:0000313" key="8">
    <source>
        <dbReference type="Proteomes" id="UP000241769"/>
    </source>
</evidence>
<keyword evidence="2" id="KW-0413">Isomerase</keyword>
<feature type="domain" description="N-terminal Ras-GEF" evidence="6">
    <location>
        <begin position="1088"/>
        <end position="1211"/>
    </location>
</feature>
<accession>A0A2P6N6S4</accession>
<sequence>MVMLKGIPSNLSPELFHALMSKPRPIESSLISSGMGHGDEIVLADGNFPSASCATRLLIRADGDGVTSLLNSIIRFFPIDPYVDDHAVVMDPTPGDKAKFKDGRPDIWTSFDESLKTDECYVKLTPISRDAFYERAKKAFAVVATSERAVYANLILKKGVIYSVVEASYYYYFLPHAWSHGRISFQTKSNMQDAAVTLSPAIESSPMVRENDQLRDHCKRVLLDARGLIFLISTDEAPFTLETLDANFRRVIDSIDHLQSFVNSLGANDYQFLHNSVQTTRTAVADLVAAGENSLANPFDFLTKQKLSNSCVSVAECLRQLIFISESIISHNETPRSMRTPRSGGSSTKNSSSTFTIAAPALLMQQDDSSRDILQSPAIVEDIIPEEEVTQAFNNAKMALMALDRLKECALQYEKKEANEFVSSIRTCTKHATDLLITVRSFRLNEAAFTLREATIGVISSSKILYKTPGDELFQQHLHIAAEKFAAAINGAVHSLRNLKQSVIEANEEQELLEETPTTPPVILSPSNKPMIEQTYGKMTGLPVGNRRSIALRDDSMMEPGSPRIQTVDSSVAKDLLLRGSTSRIQERDKIEKRLSEKRKEIMDKNTNTKGIPMLNMSAVNALSPEFSPPVHTRSSDKDDLKKEKAEKKASKEAEKKASREAEKKAAREAEKNAKEAEKKAKKVAKKEGRKGSMTSKTLPHLKEDDFSPMQKSPSPRDVSVLESVHLDHVTSPGHSTTSSPLNQSTTMNSNAITTDFEAMVRTAATRIYKSLEEEGRGRTSKILIEGEIRDAIREVTEKNNVTDTDEDNNSIDSDAVDNHHHRVIRNHRPFVRLSQAFPKSPREMAKEFSKLSDDIVSNVKDLERTASQFIRIAFESFFDVSIDIKNLVDSGKQLSHEIKKSIDICTEIASVSKCPYGNSCTQSEEQALANSPNRGRLIDYVIAAATTTTDNSSVAVTNFLKGNMAHTSTEFCAIFSQMMSLLSAVLGSLDAPTKVRTTIVLMMGMIQSAIVSKENIMDLVESSRYVISTSGHSKDKDVIDVEVDILKDQEVGEEEDVPFWDEISLETGEPTTHSPRMRRLSVTLEASPLCFKSGTLNKMVEHLTTDETIDESFMKIFLSTYESFTTSTQLLHKLSQRFQGPEKLTNQNSSKRLRTIQHRVSIVLKYWLENRFNDFGEQQLQFTIQFIHQHVIPEYGAWGKALEDLIEKRVQQRYQSYRESFPPPQIFVHDLEGHNMCTFFLALSETEIARQLTIIDQQIFFSVEPAELINQSWNRSRLRYKSPNVLRMINRANKISFWIATIILENENVHDRVKVVTKLIAIAEILKNLNNYNTLMGFVAGLNMSAILRLKKTFEEVSTAEKELFKSLEKLMSPSKSYSAYRTQLKRSSGPILPYIGTYLSDLTFIDEGNPDKTKEGSINYQKLELLHQSIAELTSYQQIPYDFPRVEPLYSFLIDLPACSEKELYKLSLRYEAREERDDGRLTLTHSRLRLFKKATGFLSSGT</sequence>
<keyword evidence="8" id="KW-1185">Reference proteome</keyword>
<dbReference type="InterPro" id="IPR023750">
    <property type="entry name" value="RbsD-like_sf"/>
</dbReference>
<evidence type="ECO:0000256" key="3">
    <source>
        <dbReference type="PROSITE-ProRule" id="PRU00168"/>
    </source>
</evidence>
<feature type="domain" description="Ras-GEF" evidence="5">
    <location>
        <begin position="1245"/>
        <end position="1476"/>
    </location>
</feature>
<dbReference type="SUPFAM" id="SSF102546">
    <property type="entry name" value="RbsD-like"/>
    <property type="match status" value="1"/>
</dbReference>
<proteinExistence type="predicted"/>
<dbReference type="GO" id="GO:0016853">
    <property type="term" value="F:isomerase activity"/>
    <property type="evidence" value="ECO:0007669"/>
    <property type="project" value="UniProtKB-KW"/>
</dbReference>
<dbReference type="InterPro" id="IPR007721">
    <property type="entry name" value="RbsD_FucU"/>
</dbReference>
<dbReference type="GO" id="GO:0005886">
    <property type="term" value="C:plasma membrane"/>
    <property type="evidence" value="ECO:0007669"/>
    <property type="project" value="TreeGrafter"/>
</dbReference>
<name>A0A2P6N6S4_9EUKA</name>
<evidence type="ECO:0000256" key="4">
    <source>
        <dbReference type="SAM" id="MobiDB-lite"/>
    </source>
</evidence>
<comment type="caution">
    <text evidence="7">The sequence shown here is derived from an EMBL/GenBank/DDBJ whole genome shotgun (WGS) entry which is preliminary data.</text>
</comment>